<protein>
    <submittedName>
        <fullName evidence="1">Uncharacterized protein</fullName>
    </submittedName>
</protein>
<dbReference type="HOGENOM" id="CLU_2940817_0_0_6"/>
<dbReference type="Proteomes" id="UP000002045">
    <property type="component" value="Chromosome"/>
</dbReference>
<organism evidence="1 2">
    <name type="scientific">Xenorhabdus bovienii (strain SS-2004)</name>
    <name type="common">Xenorhabdus nematophila subsp. bovienii</name>
    <dbReference type="NCBI Taxonomy" id="406818"/>
    <lineage>
        <taxon>Bacteria</taxon>
        <taxon>Pseudomonadati</taxon>
        <taxon>Pseudomonadota</taxon>
        <taxon>Gammaproteobacteria</taxon>
        <taxon>Enterobacterales</taxon>
        <taxon>Morganellaceae</taxon>
        <taxon>Xenorhabdus</taxon>
    </lineage>
</organism>
<name>D3V2P5_XENBS</name>
<reference evidence="1" key="1">
    <citation type="journal article" date="2011" name="PLoS ONE">
        <title>The entomopathogenic bacterial endosymbionts xenorhabdus and photorhabdus: convergent lifestyles from divergent genomes.</title>
        <authorList>
            <person name="Chaston J.M."/>
            <person name="Suen G."/>
            <person name="Tucker S.L."/>
            <person name="Andersen A.W."/>
            <person name="Bhasin A."/>
            <person name="Bode E."/>
            <person name="Bode H.B."/>
            <person name="Brachmann A.O."/>
            <person name="Cowles C.E."/>
            <person name="Cowles K.N."/>
            <person name="Darby C."/>
            <person name="de Leon L."/>
            <person name="Drace K."/>
            <person name="Du Z."/>
            <person name="Givaudan A."/>
            <person name="Herbert Tran E.E."/>
            <person name="Jewell K.A."/>
            <person name="Knack J.J."/>
            <person name="Krasomil-Osterfeld K.C."/>
            <person name="Kukor R."/>
            <person name="Lanois A."/>
            <person name="Latreille P."/>
            <person name="Leimgruber N.K."/>
            <person name="Lipke C.M."/>
            <person name="Liu R."/>
            <person name="Lu X."/>
            <person name="Martens E.C."/>
            <person name="Marri P.R."/>
            <person name="Medigue C."/>
            <person name="Menard M.L."/>
            <person name="Miller N.M."/>
            <person name="Morales-Soto N."/>
            <person name="Norton S."/>
            <person name="Ogier J.C."/>
            <person name="Orchard S.S."/>
            <person name="Park D."/>
            <person name="Park Y."/>
            <person name="Qurollo B.A."/>
            <person name="Sugar D.R."/>
            <person name="Richards G.R."/>
            <person name="Rouy Z."/>
            <person name="Slominski B."/>
            <person name="Slominski K."/>
            <person name="Snyder H."/>
            <person name="Tjaden B.C."/>
            <person name="van der Hoeven R."/>
            <person name="Welch R.D."/>
            <person name="Wheeler C."/>
            <person name="Xiang B."/>
            <person name="Barbazuk B."/>
            <person name="Gaudriault S."/>
            <person name="Goodner B."/>
            <person name="Slater S.C."/>
            <person name="Forst S."/>
            <person name="Goldman B.S."/>
            <person name="Goodrich-Blair H."/>
        </authorList>
    </citation>
    <scope>NUCLEOTIDE SEQUENCE [LARGE SCALE GENOMIC DNA]</scope>
    <source>
        <strain evidence="1">SS-2004</strain>
    </source>
</reference>
<dbReference type="RefSeq" id="WP_012988373.1">
    <property type="nucleotide sequence ID" value="NC_013892.1"/>
</dbReference>
<sequence length="60" mass="6675">MPPHIGQAPCFPFAGTSTPQAVNKLYDAFELDQIQDGQTMKIATKGDLVIMMYRQQSESK</sequence>
<dbReference type="KEGG" id="xbo:XBJ1_1884"/>
<dbReference type="EMBL" id="FN667741">
    <property type="protein sequence ID" value="CBJ81010.1"/>
    <property type="molecule type" value="Genomic_DNA"/>
</dbReference>
<dbReference type="Pfam" id="PF15944">
    <property type="entry name" value="DUF4752"/>
    <property type="match status" value="1"/>
</dbReference>
<evidence type="ECO:0000313" key="2">
    <source>
        <dbReference type="Proteomes" id="UP000002045"/>
    </source>
</evidence>
<dbReference type="InterPro" id="IPR031858">
    <property type="entry name" value="DUF4752"/>
</dbReference>
<accession>D3V2P5</accession>
<proteinExistence type="predicted"/>
<dbReference type="STRING" id="406818.XBJ1_1884"/>
<evidence type="ECO:0000313" key="1">
    <source>
        <dbReference type="EMBL" id="CBJ81010.1"/>
    </source>
</evidence>
<dbReference type="AlphaFoldDB" id="D3V2P5"/>
<gene>
    <name evidence="1" type="ordered locus">XBJ1_1884</name>
</gene>